<dbReference type="STRING" id="1137799.GZ78_13560"/>
<proteinExistence type="predicted"/>
<evidence type="ECO:0000313" key="2">
    <source>
        <dbReference type="Proteomes" id="UP000028073"/>
    </source>
</evidence>
<dbReference type="AlphaFoldDB" id="A0A081NJ82"/>
<keyword evidence="2" id="KW-1185">Reference proteome</keyword>
<dbReference type="Proteomes" id="UP000028073">
    <property type="component" value="Unassembled WGS sequence"/>
</dbReference>
<comment type="caution">
    <text evidence="1">The sequence shown here is derived from an EMBL/GenBank/DDBJ whole genome shotgun (WGS) entry which is preliminary data.</text>
</comment>
<name>A0A081NJ82_9GAMM</name>
<gene>
    <name evidence="1" type="ORF">GZ78_13560</name>
</gene>
<protein>
    <submittedName>
        <fullName evidence="1">Uncharacterized protein</fullName>
    </submittedName>
</protein>
<organism evidence="1 2">
    <name type="scientific">Endozoicomonas numazuensis</name>
    <dbReference type="NCBI Taxonomy" id="1137799"/>
    <lineage>
        <taxon>Bacteria</taxon>
        <taxon>Pseudomonadati</taxon>
        <taxon>Pseudomonadota</taxon>
        <taxon>Gammaproteobacteria</taxon>
        <taxon>Oceanospirillales</taxon>
        <taxon>Endozoicomonadaceae</taxon>
        <taxon>Endozoicomonas</taxon>
    </lineage>
</organism>
<reference evidence="1 2" key="1">
    <citation type="submission" date="2014-06" db="EMBL/GenBank/DDBJ databases">
        <title>Whole Genome Sequences of Three Symbiotic Endozoicomonas Bacteria.</title>
        <authorList>
            <person name="Neave M.J."/>
            <person name="Apprill A."/>
            <person name="Voolstra C.R."/>
        </authorList>
    </citation>
    <scope>NUCLEOTIDE SEQUENCE [LARGE SCALE GENOMIC DNA]</scope>
    <source>
        <strain evidence="1 2">DSM 25634</strain>
    </source>
</reference>
<accession>A0A081NJ82</accession>
<evidence type="ECO:0000313" key="1">
    <source>
        <dbReference type="EMBL" id="KEQ18505.1"/>
    </source>
</evidence>
<dbReference type="EMBL" id="JOKH01000002">
    <property type="protein sequence ID" value="KEQ18505.1"/>
    <property type="molecule type" value="Genomic_DNA"/>
</dbReference>
<sequence>MLTYSLQVIIFVDMRQQRITLLQKSVIRFIYQIFVLPPFSYSSLNSNKLFKFVTSYTALDDEKDSL</sequence>